<reference evidence="1 2" key="2">
    <citation type="submission" date="2020-11" db="EMBL/GenBank/DDBJ databases">
        <title>Sulfur oxidizing isolate from Hospital Hole Sinkhole.</title>
        <authorList>
            <person name="Scott K.M."/>
        </authorList>
    </citation>
    <scope>NUCLEOTIDE SEQUENCE [LARGE SCALE GENOMIC DNA]</scope>
    <source>
        <strain evidence="1 2">HH1</strain>
    </source>
</reference>
<name>A0ABS0BTI5_9GAMM</name>
<accession>A0ABS0BTI5</accession>
<gene>
    <name evidence="1" type="ORF">H8792_002225</name>
</gene>
<evidence type="ECO:0008006" key="3">
    <source>
        <dbReference type="Google" id="ProtNLM"/>
    </source>
</evidence>
<sequence length="49" mass="5624">MKVDTSEINERVEFVADEKGGIQPVFEAFYLISVIYSASRCLDAFERYS</sequence>
<keyword evidence="2" id="KW-1185">Reference proteome</keyword>
<evidence type="ECO:0000313" key="2">
    <source>
        <dbReference type="Proteomes" id="UP001193680"/>
    </source>
</evidence>
<proteinExistence type="predicted"/>
<dbReference type="Proteomes" id="UP001193680">
    <property type="component" value="Unassembled WGS sequence"/>
</dbReference>
<reference evidence="1 2" key="1">
    <citation type="submission" date="2020-06" db="EMBL/GenBank/DDBJ databases">
        <authorList>
            <person name="Scott K."/>
        </authorList>
    </citation>
    <scope>NUCLEOTIDE SEQUENCE [LARGE SCALE GENOMIC DNA]</scope>
    <source>
        <strain evidence="1 2">HH1</strain>
    </source>
</reference>
<protein>
    <recommendedName>
        <fullName evidence="3">Transposase</fullName>
    </recommendedName>
</protein>
<dbReference type="RefSeq" id="WP_194947514.1">
    <property type="nucleotide sequence ID" value="NZ_JACBGI020000002.1"/>
</dbReference>
<organism evidence="1 2">
    <name type="scientific">Thiomicrorhabdus heinhorstiae</name>
    <dbReference type="NCBI Taxonomy" id="2748010"/>
    <lineage>
        <taxon>Bacteria</taxon>
        <taxon>Pseudomonadati</taxon>
        <taxon>Pseudomonadota</taxon>
        <taxon>Gammaproteobacteria</taxon>
        <taxon>Thiotrichales</taxon>
        <taxon>Piscirickettsiaceae</taxon>
        <taxon>Thiomicrorhabdus</taxon>
    </lineage>
</organism>
<evidence type="ECO:0000313" key="1">
    <source>
        <dbReference type="EMBL" id="MBF6057148.1"/>
    </source>
</evidence>
<comment type="caution">
    <text evidence="1">The sequence shown here is derived from an EMBL/GenBank/DDBJ whole genome shotgun (WGS) entry which is preliminary data.</text>
</comment>
<dbReference type="EMBL" id="JACBGI020000002">
    <property type="protein sequence ID" value="MBF6057148.1"/>
    <property type="molecule type" value="Genomic_DNA"/>
</dbReference>